<dbReference type="Proteomes" id="UP000649604">
    <property type="component" value="Unassembled WGS sequence"/>
</dbReference>
<feature type="non-terminal residue" evidence="3">
    <location>
        <position position="69"/>
    </location>
</feature>
<dbReference type="InterPro" id="IPR013650">
    <property type="entry name" value="ATP-grasp_succ-CoA_synth-type"/>
</dbReference>
<keyword evidence="1" id="KW-0547">Nucleotide-binding</keyword>
<dbReference type="GO" id="GO:0042709">
    <property type="term" value="C:succinate-CoA ligase complex"/>
    <property type="evidence" value="ECO:0007669"/>
    <property type="project" value="TreeGrafter"/>
</dbReference>
<dbReference type="PROSITE" id="PS50975">
    <property type="entry name" value="ATP_GRASP"/>
    <property type="match status" value="1"/>
</dbReference>
<dbReference type="PANTHER" id="PTHR11815">
    <property type="entry name" value="SUCCINYL-COA SYNTHETASE BETA CHAIN"/>
    <property type="match status" value="1"/>
</dbReference>
<accession>A0A9D5Q567</accession>
<sequence length="69" mass="7709">MNIHEYQAKEFFSRYQIPLPEETLCTSVEEVKAAFQRFNRPVAVKAQVLVGGRGKAGGIQVAKTLKEAE</sequence>
<dbReference type="GO" id="GO:0005524">
    <property type="term" value="F:ATP binding"/>
    <property type="evidence" value="ECO:0007669"/>
    <property type="project" value="UniProtKB-UniRule"/>
</dbReference>
<dbReference type="InterPro" id="IPR013815">
    <property type="entry name" value="ATP_grasp_subdomain_1"/>
</dbReference>
<dbReference type="GO" id="GO:0006104">
    <property type="term" value="P:succinyl-CoA metabolic process"/>
    <property type="evidence" value="ECO:0007669"/>
    <property type="project" value="TreeGrafter"/>
</dbReference>
<name>A0A9D5Q567_9BACT</name>
<evidence type="ECO:0000313" key="3">
    <source>
        <dbReference type="EMBL" id="MBD3323998.1"/>
    </source>
</evidence>
<keyword evidence="3" id="KW-0436">Ligase</keyword>
<dbReference type="GO" id="GO:0004775">
    <property type="term" value="F:succinate-CoA ligase (ADP-forming) activity"/>
    <property type="evidence" value="ECO:0007669"/>
    <property type="project" value="UniProtKB-EC"/>
</dbReference>
<dbReference type="EMBL" id="WJJP01000169">
    <property type="protein sequence ID" value="MBD3323998.1"/>
    <property type="molecule type" value="Genomic_DNA"/>
</dbReference>
<reference evidence="3" key="1">
    <citation type="submission" date="2019-11" db="EMBL/GenBank/DDBJ databases">
        <title>Microbial mats filling the niche in hypersaline microbial mats.</title>
        <authorList>
            <person name="Wong H.L."/>
            <person name="Macleod F.I."/>
            <person name="White R.A. III"/>
            <person name="Burns B.P."/>
        </authorList>
    </citation>
    <scope>NUCLEOTIDE SEQUENCE</scope>
    <source>
        <strain evidence="3">Rbin_158</strain>
    </source>
</reference>
<evidence type="ECO:0000256" key="1">
    <source>
        <dbReference type="PROSITE-ProRule" id="PRU00409"/>
    </source>
</evidence>
<comment type="caution">
    <text evidence="3">The sequence shown here is derived from an EMBL/GenBank/DDBJ whole genome shotgun (WGS) entry which is preliminary data.</text>
</comment>
<evidence type="ECO:0000259" key="2">
    <source>
        <dbReference type="PROSITE" id="PS50975"/>
    </source>
</evidence>
<dbReference type="GO" id="GO:0005829">
    <property type="term" value="C:cytosol"/>
    <property type="evidence" value="ECO:0007669"/>
    <property type="project" value="TreeGrafter"/>
</dbReference>
<gene>
    <name evidence="3" type="primary">sucC</name>
    <name evidence="3" type="ORF">GF339_05400</name>
</gene>
<dbReference type="GO" id="GO:0006099">
    <property type="term" value="P:tricarboxylic acid cycle"/>
    <property type="evidence" value="ECO:0007669"/>
    <property type="project" value="TreeGrafter"/>
</dbReference>
<dbReference type="EC" id="6.2.1.5" evidence="3"/>
<dbReference type="Gene3D" id="3.30.1490.20">
    <property type="entry name" value="ATP-grasp fold, A domain"/>
    <property type="match status" value="1"/>
</dbReference>
<evidence type="ECO:0000313" key="4">
    <source>
        <dbReference type="Proteomes" id="UP000649604"/>
    </source>
</evidence>
<protein>
    <submittedName>
        <fullName evidence="3">Succinate--CoA ligase subunit beta</fullName>
        <ecNumber evidence="3">6.2.1.5</ecNumber>
    </submittedName>
</protein>
<dbReference type="InterPro" id="IPR011761">
    <property type="entry name" value="ATP-grasp"/>
</dbReference>
<feature type="domain" description="ATP-grasp" evidence="2">
    <location>
        <begin position="9"/>
        <end position="54"/>
    </location>
</feature>
<dbReference type="PANTHER" id="PTHR11815:SF10">
    <property type="entry name" value="SUCCINATE--COA LIGASE [GDP-FORMING] SUBUNIT BETA, MITOCHONDRIAL"/>
    <property type="match status" value="1"/>
</dbReference>
<organism evidence="3 4">
    <name type="scientific">candidate division KSB3 bacterium</name>
    <dbReference type="NCBI Taxonomy" id="2044937"/>
    <lineage>
        <taxon>Bacteria</taxon>
        <taxon>candidate division KSB3</taxon>
    </lineage>
</organism>
<dbReference type="AlphaFoldDB" id="A0A9D5Q567"/>
<dbReference type="Pfam" id="PF08442">
    <property type="entry name" value="ATP-grasp_2"/>
    <property type="match status" value="1"/>
</dbReference>
<dbReference type="SUPFAM" id="SSF56059">
    <property type="entry name" value="Glutathione synthetase ATP-binding domain-like"/>
    <property type="match status" value="1"/>
</dbReference>
<proteinExistence type="predicted"/>
<keyword evidence="1" id="KW-0067">ATP-binding</keyword>
<dbReference type="Gene3D" id="3.30.470.20">
    <property type="entry name" value="ATP-grasp fold, B domain"/>
    <property type="match status" value="1"/>
</dbReference>
<dbReference type="GO" id="GO:0046872">
    <property type="term" value="F:metal ion binding"/>
    <property type="evidence" value="ECO:0007669"/>
    <property type="project" value="InterPro"/>
</dbReference>